<dbReference type="PROSITE" id="PS00552">
    <property type="entry name" value="HTH_MERR_1"/>
    <property type="match status" value="1"/>
</dbReference>
<dbReference type="GO" id="GO:0003677">
    <property type="term" value="F:DNA binding"/>
    <property type="evidence" value="ECO:0007669"/>
    <property type="project" value="UniProtKB-KW"/>
</dbReference>
<evidence type="ECO:0000256" key="1">
    <source>
        <dbReference type="ARBA" id="ARBA00023125"/>
    </source>
</evidence>
<dbReference type="InterPro" id="IPR009061">
    <property type="entry name" value="DNA-bd_dom_put_sf"/>
</dbReference>
<gene>
    <name evidence="3" type="ORF">JOF56_004290</name>
</gene>
<comment type="caution">
    <text evidence="3">The sequence shown here is derived from an EMBL/GenBank/DDBJ whole genome shotgun (WGS) entry which is preliminary data.</text>
</comment>
<dbReference type="InterPro" id="IPR000551">
    <property type="entry name" value="MerR-type_HTH_dom"/>
</dbReference>
<evidence type="ECO:0000313" key="3">
    <source>
        <dbReference type="EMBL" id="MBP2323905.1"/>
    </source>
</evidence>
<dbReference type="PANTHER" id="PTHR30204">
    <property type="entry name" value="REDOX-CYCLING DRUG-SENSING TRANSCRIPTIONAL ACTIVATOR SOXR"/>
    <property type="match status" value="1"/>
</dbReference>
<dbReference type="RefSeq" id="WP_209640878.1">
    <property type="nucleotide sequence ID" value="NZ_JAGINW010000001.1"/>
</dbReference>
<dbReference type="Gene3D" id="1.10.1660.10">
    <property type="match status" value="1"/>
</dbReference>
<dbReference type="EMBL" id="JAGINW010000001">
    <property type="protein sequence ID" value="MBP2323905.1"/>
    <property type="molecule type" value="Genomic_DNA"/>
</dbReference>
<evidence type="ECO:0000313" key="4">
    <source>
        <dbReference type="Proteomes" id="UP001519332"/>
    </source>
</evidence>
<dbReference type="Proteomes" id="UP001519332">
    <property type="component" value="Unassembled WGS sequence"/>
</dbReference>
<dbReference type="PANTHER" id="PTHR30204:SF97">
    <property type="entry name" value="MERR FAMILY REGULATORY PROTEIN"/>
    <property type="match status" value="1"/>
</dbReference>
<dbReference type="InterPro" id="IPR047057">
    <property type="entry name" value="MerR_fam"/>
</dbReference>
<sequence length="142" mass="15465">MPEQQLTIGELAHRTGVATSALRYWDQIGLLPAPARVSGHRRYPPSAIERVGEILLLREIGYTLRELKALIAARTQSGDAWRALAQRKLTELDRCIAHANVARTAVAHALACPHENILECPNFAGVVAARLAGKSLAEAHPH</sequence>
<keyword evidence="1 3" id="KW-0238">DNA-binding</keyword>
<keyword evidence="4" id="KW-1185">Reference proteome</keyword>
<reference evidence="3 4" key="1">
    <citation type="submission" date="2021-03" db="EMBL/GenBank/DDBJ databases">
        <title>Sequencing the genomes of 1000 actinobacteria strains.</title>
        <authorList>
            <person name="Klenk H.-P."/>
        </authorList>
    </citation>
    <scope>NUCLEOTIDE SEQUENCE [LARGE SCALE GENOMIC DNA]</scope>
    <source>
        <strain evidence="3 4">DSM 46670</strain>
    </source>
</reference>
<feature type="domain" description="HTH merR-type" evidence="2">
    <location>
        <begin position="5"/>
        <end position="73"/>
    </location>
</feature>
<accession>A0ABS4THJ9</accession>
<proteinExistence type="predicted"/>
<protein>
    <submittedName>
        <fullName evidence="3">DNA-binding transcriptional MerR regulator</fullName>
    </submittedName>
</protein>
<dbReference type="SMART" id="SM00422">
    <property type="entry name" value="HTH_MERR"/>
    <property type="match status" value="1"/>
</dbReference>
<organism evidence="3 4">
    <name type="scientific">Kibdelosporangium banguiense</name>
    <dbReference type="NCBI Taxonomy" id="1365924"/>
    <lineage>
        <taxon>Bacteria</taxon>
        <taxon>Bacillati</taxon>
        <taxon>Actinomycetota</taxon>
        <taxon>Actinomycetes</taxon>
        <taxon>Pseudonocardiales</taxon>
        <taxon>Pseudonocardiaceae</taxon>
        <taxon>Kibdelosporangium</taxon>
    </lineage>
</organism>
<evidence type="ECO:0000259" key="2">
    <source>
        <dbReference type="PROSITE" id="PS50937"/>
    </source>
</evidence>
<dbReference type="PROSITE" id="PS50937">
    <property type="entry name" value="HTH_MERR_2"/>
    <property type="match status" value="1"/>
</dbReference>
<name>A0ABS4THJ9_9PSEU</name>
<dbReference type="PRINTS" id="PR00040">
    <property type="entry name" value="HTHMERR"/>
</dbReference>
<dbReference type="SUPFAM" id="SSF46955">
    <property type="entry name" value="Putative DNA-binding domain"/>
    <property type="match status" value="1"/>
</dbReference>
<dbReference type="Pfam" id="PF13411">
    <property type="entry name" value="MerR_1"/>
    <property type="match status" value="1"/>
</dbReference>